<dbReference type="Pfam" id="PF04612">
    <property type="entry name" value="T2SSM"/>
    <property type="match status" value="1"/>
</dbReference>
<sequence>MNAALARLKEWFAQLAPRERWMVLLCAVVVTVAVLYGGIWQPLVKAQKQREEALASARVVAARIEELAALLQANAGRGMPVNRTTSILSIVDQGAGGTLGKAPSRIQPEGDREVKVWIEDVPSDNLLRWLQELETRFGIHAQTAEIEKQSTPGLVSVQLSLVR</sequence>
<evidence type="ECO:0000256" key="9">
    <source>
        <dbReference type="ARBA" id="ARBA00023136"/>
    </source>
</evidence>
<name>A0A2S5TE32_9GAMM</name>
<feature type="transmembrane region" description="Helical" evidence="11">
    <location>
        <begin position="21"/>
        <end position="40"/>
    </location>
</feature>
<organism evidence="12 13">
    <name type="scientific">Solimonas fluminis</name>
    <dbReference type="NCBI Taxonomy" id="2086571"/>
    <lineage>
        <taxon>Bacteria</taxon>
        <taxon>Pseudomonadati</taxon>
        <taxon>Pseudomonadota</taxon>
        <taxon>Gammaproteobacteria</taxon>
        <taxon>Nevskiales</taxon>
        <taxon>Nevskiaceae</taxon>
        <taxon>Solimonas</taxon>
    </lineage>
</organism>
<keyword evidence="3 10" id="KW-0813">Transport</keyword>
<dbReference type="EMBL" id="PSNW01000008">
    <property type="protein sequence ID" value="PPE73157.1"/>
    <property type="molecule type" value="Genomic_DNA"/>
</dbReference>
<evidence type="ECO:0000313" key="13">
    <source>
        <dbReference type="Proteomes" id="UP000238220"/>
    </source>
</evidence>
<proteinExistence type="inferred from homology"/>
<evidence type="ECO:0000256" key="5">
    <source>
        <dbReference type="ARBA" id="ARBA00022519"/>
    </source>
</evidence>
<evidence type="ECO:0000256" key="6">
    <source>
        <dbReference type="ARBA" id="ARBA00022692"/>
    </source>
</evidence>
<keyword evidence="13" id="KW-1185">Reference proteome</keyword>
<protein>
    <recommendedName>
        <fullName evidence="10">Type II secretion system protein M</fullName>
        <shortName evidence="10">T2SS protein M</shortName>
    </recommendedName>
    <alternativeName>
        <fullName evidence="10">General secretion pathway protein M</fullName>
    </alternativeName>
</protein>
<gene>
    <name evidence="12" type="ORF">C3942_15170</name>
</gene>
<evidence type="ECO:0000256" key="2">
    <source>
        <dbReference type="ARBA" id="ARBA00010637"/>
    </source>
</evidence>
<comment type="similarity">
    <text evidence="2 10">Belongs to the GSP M family.</text>
</comment>
<reference evidence="12 13" key="1">
    <citation type="submission" date="2018-02" db="EMBL/GenBank/DDBJ databases">
        <title>Genome sequencing of Solimonas sp. HR-BB.</title>
        <authorList>
            <person name="Lee Y."/>
            <person name="Jeon C.O."/>
        </authorList>
    </citation>
    <scope>NUCLEOTIDE SEQUENCE [LARGE SCALE GENOMIC DNA]</scope>
    <source>
        <strain evidence="12 13">HR-BB</strain>
    </source>
</reference>
<evidence type="ECO:0000256" key="4">
    <source>
        <dbReference type="ARBA" id="ARBA00022475"/>
    </source>
</evidence>
<dbReference type="InterPro" id="IPR023229">
    <property type="entry name" value="T2SS_M_periplasmic_sf"/>
</dbReference>
<dbReference type="GO" id="GO:0005886">
    <property type="term" value="C:plasma membrane"/>
    <property type="evidence" value="ECO:0007669"/>
    <property type="project" value="UniProtKB-SubCell"/>
</dbReference>
<evidence type="ECO:0000256" key="3">
    <source>
        <dbReference type="ARBA" id="ARBA00022448"/>
    </source>
</evidence>
<evidence type="ECO:0000256" key="8">
    <source>
        <dbReference type="ARBA" id="ARBA00022989"/>
    </source>
</evidence>
<keyword evidence="7 10" id="KW-0653">Protein transport</keyword>
<comment type="function">
    <text evidence="10">Inner membrane component of the type II secretion system required for the energy-dependent secretion of extracellular factors such as proteases and toxins from the periplasm.</text>
</comment>
<dbReference type="SUPFAM" id="SSF103054">
    <property type="entry name" value="General secretion pathway protein M, EpsM"/>
    <property type="match status" value="1"/>
</dbReference>
<evidence type="ECO:0000256" key="11">
    <source>
        <dbReference type="SAM" id="Phobius"/>
    </source>
</evidence>
<evidence type="ECO:0000256" key="1">
    <source>
        <dbReference type="ARBA" id="ARBA00004377"/>
    </source>
</evidence>
<dbReference type="PIRSF" id="PIRSF006291">
    <property type="entry name" value="GspM"/>
    <property type="match status" value="1"/>
</dbReference>
<evidence type="ECO:0000256" key="7">
    <source>
        <dbReference type="ARBA" id="ARBA00022927"/>
    </source>
</evidence>
<dbReference type="AlphaFoldDB" id="A0A2S5TE32"/>
<dbReference type="GO" id="GO:0015628">
    <property type="term" value="P:protein secretion by the type II secretion system"/>
    <property type="evidence" value="ECO:0007669"/>
    <property type="project" value="InterPro"/>
</dbReference>
<keyword evidence="6 11" id="KW-0812">Transmembrane</keyword>
<dbReference type="GO" id="GO:0015627">
    <property type="term" value="C:type II protein secretion system complex"/>
    <property type="evidence" value="ECO:0007669"/>
    <property type="project" value="InterPro"/>
</dbReference>
<keyword evidence="4 10" id="KW-1003">Cell membrane</keyword>
<keyword evidence="5 10" id="KW-0997">Cell inner membrane</keyword>
<evidence type="ECO:0000313" key="12">
    <source>
        <dbReference type="EMBL" id="PPE73157.1"/>
    </source>
</evidence>
<dbReference type="Gene3D" id="3.30.1360.100">
    <property type="entry name" value="General secretion pathway protein M, EpsM"/>
    <property type="match status" value="1"/>
</dbReference>
<accession>A0A2S5TE32</accession>
<keyword evidence="9 10" id="KW-0472">Membrane</keyword>
<evidence type="ECO:0000256" key="10">
    <source>
        <dbReference type="PIRNR" id="PIRNR006291"/>
    </source>
</evidence>
<dbReference type="Proteomes" id="UP000238220">
    <property type="component" value="Unassembled WGS sequence"/>
</dbReference>
<comment type="subcellular location">
    <subcellularLocation>
        <location evidence="1">Cell inner membrane</location>
        <topology evidence="1">Single-pass membrane protein</topology>
    </subcellularLocation>
</comment>
<dbReference type="RefSeq" id="WP_104231196.1">
    <property type="nucleotide sequence ID" value="NZ_PSNW01000008.1"/>
</dbReference>
<keyword evidence="8 11" id="KW-1133">Transmembrane helix</keyword>
<comment type="caution">
    <text evidence="12">The sequence shown here is derived from an EMBL/GenBank/DDBJ whole genome shotgun (WGS) entry which is preliminary data.</text>
</comment>
<dbReference type="InterPro" id="IPR007690">
    <property type="entry name" value="T2SS_GspM"/>
</dbReference>
<dbReference type="OrthoDB" id="6624834at2"/>